<protein>
    <submittedName>
        <fullName evidence="2">Uncharacterized protein</fullName>
    </submittedName>
</protein>
<keyword evidence="3" id="KW-1185">Reference proteome</keyword>
<evidence type="ECO:0000313" key="3">
    <source>
        <dbReference type="Proteomes" id="UP000247409"/>
    </source>
</evidence>
<gene>
    <name evidence="2" type="ORF">BWQ96_08590</name>
</gene>
<organism evidence="2 3">
    <name type="scientific">Gracilariopsis chorda</name>
    <dbReference type="NCBI Taxonomy" id="448386"/>
    <lineage>
        <taxon>Eukaryota</taxon>
        <taxon>Rhodophyta</taxon>
        <taxon>Florideophyceae</taxon>
        <taxon>Rhodymeniophycidae</taxon>
        <taxon>Gracilariales</taxon>
        <taxon>Gracilariaceae</taxon>
        <taxon>Gracilariopsis</taxon>
    </lineage>
</organism>
<feature type="region of interest" description="Disordered" evidence="1">
    <location>
        <begin position="101"/>
        <end position="141"/>
    </location>
</feature>
<feature type="compositionally biased region" description="Basic and acidic residues" evidence="1">
    <location>
        <begin position="181"/>
        <end position="196"/>
    </location>
</feature>
<dbReference type="EMBL" id="NBIV01000202">
    <property type="protein sequence ID" value="PXF41705.1"/>
    <property type="molecule type" value="Genomic_DNA"/>
</dbReference>
<accession>A0A2V3IHX1</accession>
<sequence length="208" mass="22918">MVKTFEDFRKEVSNIKNKLALHTARLPVQKGYSKPSNIKAIANSSEPRVVLHLEDAVIVLYSPSSTSKQSSSDMTRNETEAMVQEKVHKALLAFGVTSSTNKSSLQRTGPASSGIQNVKQSNKKRGSKNYNGNSSRKNEAGNDQAKTYGFCFNCGATNHHIGSKECSFRGGESFLEIMNHFERESSQKRKTGDKFFHPGSTPSSDHQA</sequence>
<feature type="compositionally biased region" description="Polar residues" evidence="1">
    <location>
        <begin position="101"/>
        <end position="120"/>
    </location>
</feature>
<proteinExistence type="predicted"/>
<name>A0A2V3IHX1_9FLOR</name>
<dbReference type="AlphaFoldDB" id="A0A2V3IHX1"/>
<evidence type="ECO:0000256" key="1">
    <source>
        <dbReference type="SAM" id="MobiDB-lite"/>
    </source>
</evidence>
<feature type="region of interest" description="Disordered" evidence="1">
    <location>
        <begin position="181"/>
        <end position="208"/>
    </location>
</feature>
<reference evidence="2 3" key="1">
    <citation type="journal article" date="2018" name="Mol. Biol. Evol.">
        <title>Analysis of the draft genome of the red seaweed Gracilariopsis chorda provides insights into genome size evolution in Rhodophyta.</title>
        <authorList>
            <person name="Lee J."/>
            <person name="Yang E.C."/>
            <person name="Graf L."/>
            <person name="Yang J.H."/>
            <person name="Qiu H."/>
            <person name="Zel Zion U."/>
            <person name="Chan C.X."/>
            <person name="Stephens T.G."/>
            <person name="Weber A.P.M."/>
            <person name="Boo G.H."/>
            <person name="Boo S.M."/>
            <person name="Kim K.M."/>
            <person name="Shin Y."/>
            <person name="Jung M."/>
            <person name="Lee S.J."/>
            <person name="Yim H.S."/>
            <person name="Lee J.H."/>
            <person name="Bhattacharya D."/>
            <person name="Yoon H.S."/>
        </authorList>
    </citation>
    <scope>NUCLEOTIDE SEQUENCE [LARGE SCALE GENOMIC DNA]</scope>
    <source>
        <strain evidence="2 3">SKKU-2015</strain>
        <tissue evidence="2">Whole body</tissue>
    </source>
</reference>
<dbReference type="Proteomes" id="UP000247409">
    <property type="component" value="Unassembled WGS sequence"/>
</dbReference>
<comment type="caution">
    <text evidence="2">The sequence shown here is derived from an EMBL/GenBank/DDBJ whole genome shotgun (WGS) entry which is preliminary data.</text>
</comment>
<evidence type="ECO:0000313" key="2">
    <source>
        <dbReference type="EMBL" id="PXF41705.1"/>
    </source>
</evidence>